<feature type="signal peptide" evidence="1">
    <location>
        <begin position="1"/>
        <end position="20"/>
    </location>
</feature>
<protein>
    <submittedName>
        <fullName evidence="2">Uncharacterized protein</fullName>
    </submittedName>
</protein>
<evidence type="ECO:0000256" key="1">
    <source>
        <dbReference type="SAM" id="SignalP"/>
    </source>
</evidence>
<proteinExistence type="predicted"/>
<keyword evidence="1" id="KW-0732">Signal</keyword>
<dbReference type="EMBL" id="CACSAS010000001">
    <property type="protein sequence ID" value="CAA0109807.1"/>
    <property type="molecule type" value="Genomic_DNA"/>
</dbReference>
<reference evidence="2 3" key="1">
    <citation type="submission" date="2019-12" db="EMBL/GenBank/DDBJ databases">
        <authorList>
            <person name="Reyes-Prieto M."/>
        </authorList>
    </citation>
    <scope>NUCLEOTIDE SEQUENCE [LARGE SCALE GENOMIC DNA]</scope>
    <source>
        <strain evidence="2">HF14-78462</strain>
    </source>
</reference>
<feature type="chain" id="PRO_5025001066" evidence="1">
    <location>
        <begin position="21"/>
        <end position="154"/>
    </location>
</feature>
<dbReference type="Proteomes" id="UP000433050">
    <property type="component" value="Unassembled WGS sequence"/>
</dbReference>
<evidence type="ECO:0000313" key="2">
    <source>
        <dbReference type="EMBL" id="CAA0109807.1"/>
    </source>
</evidence>
<sequence length="154" mass="15593">MFKTTATALCLMLGVATAQAQDAAPAPAADAAQAAAPGAAEALPPNADCTFDKVFVCDASGGCAPSKELGTIDLPARFLVHYGEQVIASVSDDDLPHISPIQSIIGEGDTIIVDGNDHLSAWAIQLSRSKSEVTLTTLAGGKVLSAFGTCKPAP</sequence>
<dbReference type="AlphaFoldDB" id="A0A5S9PYH1"/>
<accession>A0A5S9PYH1</accession>
<dbReference type="RefSeq" id="WP_144341338.1">
    <property type="nucleotide sequence ID" value="NZ_CACSAS010000001.1"/>
</dbReference>
<organism evidence="2 3">
    <name type="scientific">Starkeya nomas</name>
    <dbReference type="NCBI Taxonomy" id="2666134"/>
    <lineage>
        <taxon>Bacteria</taxon>
        <taxon>Pseudomonadati</taxon>
        <taxon>Pseudomonadota</taxon>
        <taxon>Alphaproteobacteria</taxon>
        <taxon>Hyphomicrobiales</taxon>
        <taxon>Xanthobacteraceae</taxon>
        <taxon>Starkeya</taxon>
    </lineage>
</organism>
<evidence type="ECO:0000313" key="3">
    <source>
        <dbReference type="Proteomes" id="UP000433050"/>
    </source>
</evidence>
<keyword evidence="3" id="KW-1185">Reference proteome</keyword>
<name>A0A5S9PYH1_9HYPH</name>
<gene>
    <name evidence="2" type="ORF">STARVERO_03772</name>
</gene>